<comment type="catalytic activity">
    <reaction evidence="6">
        <text>Couples ATP hydrolysis with the unwinding of duplex DNA by translocating in the 3'-5' direction.</text>
        <dbReference type="EC" id="5.6.2.4"/>
    </reaction>
</comment>
<evidence type="ECO:0000256" key="5">
    <source>
        <dbReference type="ARBA" id="ARBA00023235"/>
    </source>
</evidence>
<evidence type="ECO:0000256" key="2">
    <source>
        <dbReference type="ARBA" id="ARBA00022741"/>
    </source>
</evidence>
<dbReference type="InterPro" id="IPR014001">
    <property type="entry name" value="Helicase_ATP-bd"/>
</dbReference>
<dbReference type="GO" id="GO:0043138">
    <property type="term" value="F:3'-5' DNA helicase activity"/>
    <property type="evidence" value="ECO:0007669"/>
    <property type="project" value="UniProtKB-EC"/>
</dbReference>
<dbReference type="Gene3D" id="3.40.50.300">
    <property type="entry name" value="P-loop containing nucleotide triphosphate hydrolases"/>
    <property type="match status" value="2"/>
</dbReference>
<dbReference type="PANTHER" id="PTHR13710:SF105">
    <property type="entry name" value="ATP-DEPENDENT DNA HELICASE Q1"/>
    <property type="match status" value="1"/>
</dbReference>
<organism evidence="10 11">
    <name type="scientific">Nocardiopsis sinuspersici</name>
    <dbReference type="NCBI Taxonomy" id="501010"/>
    <lineage>
        <taxon>Bacteria</taxon>
        <taxon>Bacillati</taxon>
        <taxon>Actinomycetota</taxon>
        <taxon>Actinomycetes</taxon>
        <taxon>Streptosporangiales</taxon>
        <taxon>Nocardiopsidaceae</taxon>
        <taxon>Nocardiopsis</taxon>
    </lineage>
</organism>
<dbReference type="GO" id="GO:0005524">
    <property type="term" value="F:ATP binding"/>
    <property type="evidence" value="ECO:0007669"/>
    <property type="project" value="UniProtKB-KW"/>
</dbReference>
<keyword evidence="10" id="KW-0378">Hydrolase</keyword>
<dbReference type="GO" id="GO:0000724">
    <property type="term" value="P:double-strand break repair via homologous recombination"/>
    <property type="evidence" value="ECO:0007669"/>
    <property type="project" value="TreeGrafter"/>
</dbReference>
<gene>
    <name evidence="10" type="ORF">NOSIN_26140</name>
</gene>
<dbReference type="InterPro" id="IPR027417">
    <property type="entry name" value="P-loop_NTPase"/>
</dbReference>
<evidence type="ECO:0000256" key="1">
    <source>
        <dbReference type="ARBA" id="ARBA00005446"/>
    </source>
</evidence>
<protein>
    <recommendedName>
        <fullName evidence="7">DNA 3'-5' helicase</fullName>
        <ecNumber evidence="7">5.6.2.4</ecNumber>
    </recommendedName>
</protein>
<dbReference type="Pfam" id="PF00271">
    <property type="entry name" value="Helicase_C"/>
    <property type="match status" value="1"/>
</dbReference>
<keyword evidence="2" id="KW-0547">Nucleotide-binding</keyword>
<dbReference type="GO" id="GO:0009378">
    <property type="term" value="F:four-way junction helicase activity"/>
    <property type="evidence" value="ECO:0007669"/>
    <property type="project" value="TreeGrafter"/>
</dbReference>
<keyword evidence="5" id="KW-0413">Isomerase</keyword>
<evidence type="ECO:0000256" key="4">
    <source>
        <dbReference type="ARBA" id="ARBA00023125"/>
    </source>
</evidence>
<keyword evidence="3" id="KW-0067">ATP-binding</keyword>
<feature type="domain" description="Helicase C-terminal" evidence="9">
    <location>
        <begin position="383"/>
        <end position="530"/>
    </location>
</feature>
<accession>A0A1V3BUU1</accession>
<comment type="caution">
    <text evidence="10">The sequence shown here is derived from an EMBL/GenBank/DDBJ whole genome shotgun (WGS) entry which is preliminary data.</text>
</comment>
<dbReference type="EC" id="5.6.2.4" evidence="7"/>
<evidence type="ECO:0000313" key="11">
    <source>
        <dbReference type="Proteomes" id="UP000189004"/>
    </source>
</evidence>
<dbReference type="OrthoDB" id="9760034at2"/>
<dbReference type="GO" id="GO:0005694">
    <property type="term" value="C:chromosome"/>
    <property type="evidence" value="ECO:0007669"/>
    <property type="project" value="TreeGrafter"/>
</dbReference>
<dbReference type="PROSITE" id="PS51192">
    <property type="entry name" value="HELICASE_ATP_BIND_1"/>
    <property type="match status" value="1"/>
</dbReference>
<keyword evidence="10" id="KW-0347">Helicase</keyword>
<feature type="domain" description="Helicase ATP-binding" evidence="8">
    <location>
        <begin position="169"/>
        <end position="358"/>
    </location>
</feature>
<dbReference type="NCBIfam" id="NF041063">
    <property type="entry name" value="DpdF"/>
    <property type="match status" value="1"/>
</dbReference>
<dbReference type="SMART" id="SM00490">
    <property type="entry name" value="HELICc"/>
    <property type="match status" value="1"/>
</dbReference>
<evidence type="ECO:0000313" key="10">
    <source>
        <dbReference type="EMBL" id="OOC50892.1"/>
    </source>
</evidence>
<evidence type="ECO:0000259" key="9">
    <source>
        <dbReference type="PROSITE" id="PS51194"/>
    </source>
</evidence>
<evidence type="ECO:0000256" key="3">
    <source>
        <dbReference type="ARBA" id="ARBA00022840"/>
    </source>
</evidence>
<evidence type="ECO:0000256" key="7">
    <source>
        <dbReference type="ARBA" id="ARBA00034808"/>
    </source>
</evidence>
<proteinExistence type="inferred from homology"/>
<keyword evidence="4" id="KW-0238">DNA-binding</keyword>
<evidence type="ECO:0000259" key="8">
    <source>
        <dbReference type="PROSITE" id="PS51192"/>
    </source>
</evidence>
<dbReference type="SMART" id="SM00487">
    <property type="entry name" value="DEXDc"/>
    <property type="match status" value="1"/>
</dbReference>
<dbReference type="InterPro" id="IPR001650">
    <property type="entry name" value="Helicase_C-like"/>
</dbReference>
<dbReference type="GO" id="GO:0003677">
    <property type="term" value="F:DNA binding"/>
    <property type="evidence" value="ECO:0007669"/>
    <property type="project" value="UniProtKB-KW"/>
</dbReference>
<dbReference type="RefSeq" id="WP_077693806.1">
    <property type="nucleotide sequence ID" value="NZ_MCOK01000002.1"/>
</dbReference>
<dbReference type="SUPFAM" id="SSF52540">
    <property type="entry name" value="P-loop containing nucleoside triphosphate hydrolases"/>
    <property type="match status" value="1"/>
</dbReference>
<dbReference type="GO" id="GO:0005737">
    <property type="term" value="C:cytoplasm"/>
    <property type="evidence" value="ECO:0007669"/>
    <property type="project" value="TreeGrafter"/>
</dbReference>
<dbReference type="Proteomes" id="UP000189004">
    <property type="component" value="Unassembled WGS sequence"/>
</dbReference>
<dbReference type="EMBL" id="MCOK01000002">
    <property type="protein sequence ID" value="OOC50892.1"/>
    <property type="molecule type" value="Genomic_DNA"/>
</dbReference>
<dbReference type="InterPro" id="IPR011545">
    <property type="entry name" value="DEAD/DEAH_box_helicase_dom"/>
</dbReference>
<evidence type="ECO:0000256" key="6">
    <source>
        <dbReference type="ARBA" id="ARBA00034617"/>
    </source>
</evidence>
<dbReference type="STRING" id="501010.NOSIN_26140"/>
<name>A0A1V3BUU1_9ACTN</name>
<dbReference type="AlphaFoldDB" id="A0A1V3BUU1"/>
<keyword evidence="11" id="KW-1185">Reference proteome</keyword>
<reference evidence="11" key="1">
    <citation type="submission" date="2016-08" db="EMBL/GenBank/DDBJ databases">
        <authorList>
            <person name="Tokovenko B."/>
            <person name="Kalinowski J."/>
        </authorList>
    </citation>
    <scope>NUCLEOTIDE SEQUENCE [LARGE SCALE GENOMIC DNA]</scope>
    <source>
        <strain evidence="11">UTMC102</strain>
    </source>
</reference>
<dbReference type="Pfam" id="PF00270">
    <property type="entry name" value="DEAD"/>
    <property type="match status" value="1"/>
</dbReference>
<dbReference type="PROSITE" id="PS51194">
    <property type="entry name" value="HELICASE_CTER"/>
    <property type="match status" value="1"/>
</dbReference>
<dbReference type="PANTHER" id="PTHR13710">
    <property type="entry name" value="DNA HELICASE RECQ FAMILY MEMBER"/>
    <property type="match status" value="1"/>
</dbReference>
<sequence length="861" mass="94851">MLDGWSEANRLFSEWPAVSPIPEATGTARRLGDALLGLRDGATGWRDIVALIRQILLEADAQGNRSPLTVPNGLGLPTAEQWEQGLCQVIPTSDGGLTVLGAKPWYPSAPEGPAHEAAEEDMRQVLLGHDSNQRRSLSDCANDPYWGEMFGPGYDHYLSVGQRQAARTVALAPSGSTTIVCLPTGHGKTNVALAAALLRGRRNGVSVIVVPTVVLAIDMERRIRKIIESQGRGSPSGHYAYTGNLPADVKEQLREDTRSGRQKVLITSPEAIAASLKEPLAKAAEDGLLHYFVIDEAHLVEQWGNQFRPAFQTIASQRRAWLRNAPEGHAPRTVAMSATLTEHQVETLRGLFGDPGPVEIVWASQIRSEPSYYIDTFPNEESRTEAVLKAVTLLPRPMALYVSKVESARKWADLLRDEGLTRVGEVTGHSPDEERRTAVEGWGGGSADGATRFDVIVGTSAFGLGVDLPDVKTVVHACMPETVDRYYQEVGRGGRNGSPSLAYLATVPSDIHTAEGLNAQAILTAETAWKRWQGMFQNRVGQDDGNMYHLKLDEVPHYLGSGYEWNQRWNTNTLNLMARARLIEMSSPEAPRREPDESESTWREQLQAFYETVNSRVDVLLTDGRTNGFAYFEERINATRSKILGSQKAALDRLRSALRGDRCIGDVLADYYTVDGLRTSPTCRGCPNCRRGGLPEGDSGTFYSTGWQPTPGVAVWPGSSDPLASFREPRQTCLSISWGTERERKDVVPDLLRQLFRRGVTVVGGPGMDAEEVREIQEDVLPHPVIHDSDGDLMDTHPLPVIWVLGSENLVMDDRLRSRFESSDILYLLHLHQLEHPDRPGTPLIDIHTASITVQTAWEAL</sequence>
<comment type="similarity">
    <text evidence="1">Belongs to the helicase family. RecQ subfamily.</text>
</comment>